<dbReference type="InterPro" id="IPR011744">
    <property type="entry name" value="ATPase_gene1"/>
</dbReference>
<keyword evidence="1" id="KW-0812">Transmembrane</keyword>
<dbReference type="Proteomes" id="UP000530564">
    <property type="component" value="Unassembled WGS sequence"/>
</dbReference>
<keyword evidence="3" id="KW-1185">Reference proteome</keyword>
<name>A0A840A3S6_9CAUL</name>
<dbReference type="EMBL" id="JACIDK010000006">
    <property type="protein sequence ID" value="MBB3892964.1"/>
    <property type="molecule type" value="Genomic_DNA"/>
</dbReference>
<protein>
    <submittedName>
        <fullName evidence="2">ATP synthase protein I</fullName>
    </submittedName>
</protein>
<keyword evidence="1" id="KW-1133">Transmembrane helix</keyword>
<evidence type="ECO:0000313" key="2">
    <source>
        <dbReference type="EMBL" id="MBB3892964.1"/>
    </source>
</evidence>
<proteinExistence type="predicted"/>
<comment type="caution">
    <text evidence="2">The sequence shown here is derived from an EMBL/GenBank/DDBJ whole genome shotgun (WGS) entry which is preliminary data.</text>
</comment>
<gene>
    <name evidence="2" type="ORF">GGQ61_003702</name>
</gene>
<sequence>MRPPLDPSPGDVESALQRAVAQRAKRRAFWQTHGERSLAQNLAMIGALGWLVITPTLAGVFLGRWLDRRFDVGIFWTGALLTAGLATGCVIAWRRVQQIQREDEA</sequence>
<feature type="transmembrane region" description="Helical" evidence="1">
    <location>
        <begin position="74"/>
        <end position="93"/>
    </location>
</feature>
<dbReference type="RefSeq" id="WP_183775959.1">
    <property type="nucleotide sequence ID" value="NZ_JACIDK010000006.1"/>
</dbReference>
<dbReference type="NCBIfam" id="TIGR02230">
    <property type="entry name" value="ATPase_gene1"/>
    <property type="match status" value="1"/>
</dbReference>
<reference evidence="2 3" key="1">
    <citation type="submission" date="2020-08" db="EMBL/GenBank/DDBJ databases">
        <title>Genomic Encyclopedia of Type Strains, Phase IV (KMG-IV): sequencing the most valuable type-strain genomes for metagenomic binning, comparative biology and taxonomic classification.</title>
        <authorList>
            <person name="Goeker M."/>
        </authorList>
    </citation>
    <scope>NUCLEOTIDE SEQUENCE [LARGE SCALE GENOMIC DNA]</scope>
    <source>
        <strain evidence="2 3">DSM 21793</strain>
    </source>
</reference>
<feature type="transmembrane region" description="Helical" evidence="1">
    <location>
        <begin position="42"/>
        <end position="62"/>
    </location>
</feature>
<evidence type="ECO:0000256" key="1">
    <source>
        <dbReference type="SAM" id="Phobius"/>
    </source>
</evidence>
<organism evidence="2 3">
    <name type="scientific">Phenylobacterium haematophilum</name>
    <dbReference type="NCBI Taxonomy" id="98513"/>
    <lineage>
        <taxon>Bacteria</taxon>
        <taxon>Pseudomonadati</taxon>
        <taxon>Pseudomonadota</taxon>
        <taxon>Alphaproteobacteria</taxon>
        <taxon>Caulobacterales</taxon>
        <taxon>Caulobacteraceae</taxon>
        <taxon>Phenylobacterium</taxon>
    </lineage>
</organism>
<dbReference type="Pfam" id="PF09527">
    <property type="entry name" value="ATPase_gene1"/>
    <property type="match status" value="1"/>
</dbReference>
<evidence type="ECO:0000313" key="3">
    <source>
        <dbReference type="Proteomes" id="UP000530564"/>
    </source>
</evidence>
<keyword evidence="1" id="KW-0472">Membrane</keyword>
<dbReference type="AlphaFoldDB" id="A0A840A3S6"/>
<accession>A0A840A3S6</accession>
<dbReference type="InterPro" id="IPR032820">
    <property type="entry name" value="ATPase_put"/>
</dbReference>